<gene>
    <name evidence="10" type="ORF">Tco_0652716</name>
</gene>
<dbReference type="InterPro" id="IPR036397">
    <property type="entry name" value="RNaseH_sf"/>
</dbReference>
<dbReference type="Pfam" id="PF13456">
    <property type="entry name" value="RVT_3"/>
    <property type="match status" value="1"/>
</dbReference>
<evidence type="ECO:0000259" key="8">
    <source>
        <dbReference type="Pfam" id="PF17917"/>
    </source>
</evidence>
<keyword evidence="3" id="KW-0540">Nuclease</keyword>
<evidence type="ECO:0000259" key="9">
    <source>
        <dbReference type="Pfam" id="PF17921"/>
    </source>
</evidence>
<dbReference type="InterPro" id="IPR043502">
    <property type="entry name" value="DNA/RNA_pol_sf"/>
</dbReference>
<evidence type="ECO:0000256" key="6">
    <source>
        <dbReference type="ARBA" id="ARBA00022918"/>
    </source>
</evidence>
<dbReference type="Gene3D" id="3.30.420.10">
    <property type="entry name" value="Ribonuclease H-like superfamily/Ribonuclease H"/>
    <property type="match status" value="2"/>
</dbReference>
<evidence type="ECO:0000256" key="3">
    <source>
        <dbReference type="ARBA" id="ARBA00022722"/>
    </source>
</evidence>
<sequence>MKLNPKKCTFGVEEGMFLGYMVNTKGKKVCPDKVEAVLSLPSPKCLKDVHRLNEKLASLNRFLAKSEEKSPPFFKTLKKCTKKSDFQWTMEAESVFKQMKKLIAELPTLTTPMEKEELIMYLAAAREAVSAILLTEREAKQMPIYFVSRALQGPEINYTPVEKLVLALVHASKRLKRYFQAHPIVVITDQPIKQVLSKPKIAGRLQKWSIELGEYDIHYRLRVSIKGQILADFIVERPEDDSLAAPMEVKEELPELWTLCTDGSSCVDGSRAGLILTNPEGAEFTYALRFKFNATNNEAEYEALIASLRIAEQMGIKTFKHIFAHLTKQVLVEVLKEKSVNEAEVLTVMEEEGNTWMTPIYEYLTEETFPVEKKKARAVRLKSRRYAVINGVLYKKSFLEPWLRCVGPLQANYVMREIHEGSCNMHAGPRSVVAKAIRTWYYWPTMNKDTRKVIRECQDCQVHSLVPRNPQQKLTPITSTWPFYKWGIDIAGPFPEGLGKRFASVKHSQANGLVERANRSLGEGMKAQLVKGSKDWMEEILHVLWAHGIMIKSSNGDTPFSLTYGTGAVIPAKIGMPTLRTTEIDMVQNDEALKLNLDLLEEKREQTTICEARSKAKMEKYYNSKVRNTSFKPGDLVYRSNDANHTEDGGKLGPKWEGPYEVIEALGKGAYKLKDCNGKLLPRTWNVRNLKKCYIHEM</sequence>
<dbReference type="Proteomes" id="UP001151760">
    <property type="component" value="Unassembled WGS sequence"/>
</dbReference>
<keyword evidence="6 10" id="KW-0695">RNA-directed DNA polymerase</keyword>
<evidence type="ECO:0000256" key="2">
    <source>
        <dbReference type="ARBA" id="ARBA00022695"/>
    </source>
</evidence>
<reference evidence="10" key="1">
    <citation type="journal article" date="2022" name="Int. J. Mol. Sci.">
        <title>Draft Genome of Tanacetum Coccineum: Genomic Comparison of Closely Related Tanacetum-Family Plants.</title>
        <authorList>
            <person name="Yamashiro T."/>
            <person name="Shiraishi A."/>
            <person name="Nakayama K."/>
            <person name="Satake H."/>
        </authorList>
    </citation>
    <scope>NUCLEOTIDE SEQUENCE</scope>
</reference>
<keyword evidence="2" id="KW-0548">Nucleotidyltransferase</keyword>
<evidence type="ECO:0000256" key="5">
    <source>
        <dbReference type="ARBA" id="ARBA00022801"/>
    </source>
</evidence>
<dbReference type="InterPro" id="IPR002156">
    <property type="entry name" value="RNaseH_domain"/>
</dbReference>
<keyword evidence="11" id="KW-1185">Reference proteome</keyword>
<organism evidence="10 11">
    <name type="scientific">Tanacetum coccineum</name>
    <dbReference type="NCBI Taxonomy" id="301880"/>
    <lineage>
        <taxon>Eukaryota</taxon>
        <taxon>Viridiplantae</taxon>
        <taxon>Streptophyta</taxon>
        <taxon>Embryophyta</taxon>
        <taxon>Tracheophyta</taxon>
        <taxon>Spermatophyta</taxon>
        <taxon>Magnoliopsida</taxon>
        <taxon>eudicotyledons</taxon>
        <taxon>Gunneridae</taxon>
        <taxon>Pentapetalae</taxon>
        <taxon>asterids</taxon>
        <taxon>campanulids</taxon>
        <taxon>Asterales</taxon>
        <taxon>Asteraceae</taxon>
        <taxon>Asteroideae</taxon>
        <taxon>Anthemideae</taxon>
        <taxon>Anthemidinae</taxon>
        <taxon>Tanacetum</taxon>
    </lineage>
</organism>
<keyword evidence="4" id="KW-0255">Endonuclease</keyword>
<dbReference type="InterPro" id="IPR043128">
    <property type="entry name" value="Rev_trsase/Diguanyl_cyclase"/>
</dbReference>
<dbReference type="InterPro" id="IPR041373">
    <property type="entry name" value="RT_RNaseH"/>
</dbReference>
<feature type="domain" description="Integrase zinc-binding" evidence="9">
    <location>
        <begin position="413"/>
        <end position="462"/>
    </location>
</feature>
<feature type="domain" description="RNase H type-1" evidence="7">
    <location>
        <begin position="270"/>
        <end position="348"/>
    </location>
</feature>
<protein>
    <submittedName>
        <fullName evidence="10">Reverse transcriptase domain-containing protein</fullName>
    </submittedName>
</protein>
<feature type="domain" description="Reverse transcriptase RNase H-like" evidence="8">
    <location>
        <begin position="116"/>
        <end position="215"/>
    </location>
</feature>
<proteinExistence type="predicted"/>
<evidence type="ECO:0000256" key="1">
    <source>
        <dbReference type="ARBA" id="ARBA00022679"/>
    </source>
</evidence>
<dbReference type="PANTHER" id="PTHR48475:SF2">
    <property type="entry name" value="RIBONUCLEASE H"/>
    <property type="match status" value="1"/>
</dbReference>
<keyword evidence="1" id="KW-0808">Transferase</keyword>
<accession>A0ABQ4WYE8</accession>
<dbReference type="Gene3D" id="1.10.340.70">
    <property type="match status" value="1"/>
</dbReference>
<keyword evidence="5" id="KW-0378">Hydrolase</keyword>
<dbReference type="PANTHER" id="PTHR48475">
    <property type="entry name" value="RIBONUCLEASE H"/>
    <property type="match status" value="1"/>
</dbReference>
<dbReference type="InterPro" id="IPR012337">
    <property type="entry name" value="RNaseH-like_sf"/>
</dbReference>
<name>A0ABQ4WYE8_9ASTR</name>
<evidence type="ECO:0000259" key="7">
    <source>
        <dbReference type="Pfam" id="PF13456"/>
    </source>
</evidence>
<dbReference type="Pfam" id="PF17921">
    <property type="entry name" value="Integrase_H2C2"/>
    <property type="match status" value="1"/>
</dbReference>
<dbReference type="Gene3D" id="3.30.70.270">
    <property type="match status" value="1"/>
</dbReference>
<dbReference type="Pfam" id="PF17917">
    <property type="entry name" value="RT_RNaseH"/>
    <property type="match status" value="1"/>
</dbReference>
<evidence type="ECO:0000313" key="10">
    <source>
        <dbReference type="EMBL" id="GJS57932.1"/>
    </source>
</evidence>
<evidence type="ECO:0000313" key="11">
    <source>
        <dbReference type="Proteomes" id="UP001151760"/>
    </source>
</evidence>
<reference evidence="10" key="2">
    <citation type="submission" date="2022-01" db="EMBL/GenBank/DDBJ databases">
        <authorList>
            <person name="Yamashiro T."/>
            <person name="Shiraishi A."/>
            <person name="Satake H."/>
            <person name="Nakayama K."/>
        </authorList>
    </citation>
    <scope>NUCLEOTIDE SEQUENCE</scope>
</reference>
<dbReference type="EMBL" id="BQNB010009044">
    <property type="protein sequence ID" value="GJS57932.1"/>
    <property type="molecule type" value="Genomic_DNA"/>
</dbReference>
<dbReference type="SUPFAM" id="SSF56672">
    <property type="entry name" value="DNA/RNA polymerases"/>
    <property type="match status" value="1"/>
</dbReference>
<dbReference type="SUPFAM" id="SSF53098">
    <property type="entry name" value="Ribonuclease H-like"/>
    <property type="match status" value="2"/>
</dbReference>
<dbReference type="InterPro" id="IPR041588">
    <property type="entry name" value="Integrase_H2C2"/>
</dbReference>
<comment type="caution">
    <text evidence="10">The sequence shown here is derived from an EMBL/GenBank/DDBJ whole genome shotgun (WGS) entry which is preliminary data.</text>
</comment>
<evidence type="ECO:0000256" key="4">
    <source>
        <dbReference type="ARBA" id="ARBA00022759"/>
    </source>
</evidence>
<dbReference type="GO" id="GO:0003964">
    <property type="term" value="F:RNA-directed DNA polymerase activity"/>
    <property type="evidence" value="ECO:0007669"/>
    <property type="project" value="UniProtKB-KW"/>
</dbReference>